<gene>
    <name evidence="1" type="ordered locus">DGo_CA2070</name>
</gene>
<evidence type="ECO:0000313" key="2">
    <source>
        <dbReference type="Proteomes" id="UP000007575"/>
    </source>
</evidence>
<reference evidence="1 2" key="1">
    <citation type="journal article" date="2012" name="PLoS ONE">
        <title>Genome sequence and transcriptome analysis of the radioresistant bacterium Deinococcus gobiensis: insights into the extreme environmental adaptations.</title>
        <authorList>
            <person name="Yuan M."/>
            <person name="Chen M."/>
            <person name="Zhang W."/>
            <person name="Lu W."/>
            <person name="Wang J."/>
            <person name="Yang M."/>
            <person name="Zhao P."/>
            <person name="Tang R."/>
            <person name="Li X."/>
            <person name="Hao Y."/>
            <person name="Zhou Z."/>
            <person name="Zhan Y."/>
            <person name="Yu H."/>
            <person name="Teng C."/>
            <person name="Yan Y."/>
            <person name="Ping S."/>
            <person name="Wang Y."/>
            <person name="Lin M."/>
        </authorList>
    </citation>
    <scope>NUCLEOTIDE SEQUENCE [LARGE SCALE GENOMIC DNA]</scope>
    <source>
        <strain evidence="1 2">I-0</strain>
    </source>
</reference>
<dbReference type="OrthoDB" id="72847at2"/>
<organism evidence="1 2">
    <name type="scientific">Deinococcus gobiensis (strain DSM 21396 / JCM 16679 / CGMCC 1.7299 / I-0)</name>
    <dbReference type="NCBI Taxonomy" id="745776"/>
    <lineage>
        <taxon>Bacteria</taxon>
        <taxon>Thermotogati</taxon>
        <taxon>Deinococcota</taxon>
        <taxon>Deinococci</taxon>
        <taxon>Deinococcales</taxon>
        <taxon>Deinococcaceae</taxon>
        <taxon>Deinococcus</taxon>
    </lineage>
</organism>
<proteinExistence type="predicted"/>
<sequence length="133" mass="14360">MVRRTFPVLLAGTLLLAGGGNAGASAALTRLQQAYGRASATEAYNYALWVRIALLVAFQDGGQRPLSLTRCDDERLEIFATLRFNRVESCSASIRSEDDYHAEVRFSGGLAFEIDQNGVRPLDPAPSAPKSGK</sequence>
<name>H8GY69_DEIGI</name>
<dbReference type="KEGG" id="dgo:DGo_CA2070"/>
<dbReference type="PATRIC" id="fig|745776.4.peg.2125"/>
<dbReference type="RefSeq" id="WP_014685480.1">
    <property type="nucleotide sequence ID" value="NC_017790.1"/>
</dbReference>
<keyword evidence="2" id="KW-1185">Reference proteome</keyword>
<dbReference type="EMBL" id="CP002191">
    <property type="protein sequence ID" value="AFD25997.1"/>
    <property type="molecule type" value="Genomic_DNA"/>
</dbReference>
<accession>H8GY69</accession>
<dbReference type="AlphaFoldDB" id="H8GY69"/>
<dbReference type="STRING" id="745776.DGo_CA2070"/>
<protein>
    <submittedName>
        <fullName evidence="1">Uncharacterized protein</fullName>
    </submittedName>
</protein>
<evidence type="ECO:0000313" key="1">
    <source>
        <dbReference type="EMBL" id="AFD25997.1"/>
    </source>
</evidence>
<dbReference type="Proteomes" id="UP000007575">
    <property type="component" value="Chromosome"/>
</dbReference>
<dbReference type="HOGENOM" id="CLU_1903240_0_0_0"/>